<proteinExistence type="predicted"/>
<reference evidence="2 3" key="2">
    <citation type="submission" date="2019-09" db="EMBL/GenBank/DDBJ databases">
        <authorList>
            <person name="Jin C."/>
        </authorList>
    </citation>
    <scope>NUCLEOTIDE SEQUENCE [LARGE SCALE GENOMIC DNA]</scope>
    <source>
        <strain evidence="2 3">AN110305</strain>
    </source>
</reference>
<dbReference type="AlphaFoldDB" id="A0A5B2WHC5"/>
<keyword evidence="3" id="KW-1185">Reference proteome</keyword>
<gene>
    <name evidence="2" type="ORF">F0L68_39030</name>
</gene>
<feature type="domain" description="DUF397" evidence="1">
    <location>
        <begin position="7"/>
        <end position="59"/>
    </location>
</feature>
<evidence type="ECO:0000313" key="2">
    <source>
        <dbReference type="EMBL" id="KAA2250140.1"/>
    </source>
</evidence>
<dbReference type="OrthoDB" id="3430276at2"/>
<dbReference type="InterPro" id="IPR007278">
    <property type="entry name" value="DUF397"/>
</dbReference>
<dbReference type="Proteomes" id="UP000323454">
    <property type="component" value="Unassembled WGS sequence"/>
</dbReference>
<sequence length="66" mass="7115">MGNREIGWFKSSYSGGGNDQCVECRIAEDAVGVRDSKNRRGPAFAFGSVAWRAFIGGAKAGAFDRR</sequence>
<protein>
    <submittedName>
        <fullName evidence="2">DUF397 domain-containing protein</fullName>
    </submittedName>
</protein>
<comment type="caution">
    <text evidence="2">The sequence shown here is derived from an EMBL/GenBank/DDBJ whole genome shotgun (WGS) entry which is preliminary data.</text>
</comment>
<evidence type="ECO:0000313" key="3">
    <source>
        <dbReference type="Proteomes" id="UP000323454"/>
    </source>
</evidence>
<dbReference type="Pfam" id="PF04149">
    <property type="entry name" value="DUF397"/>
    <property type="match status" value="1"/>
</dbReference>
<reference evidence="2 3" key="1">
    <citation type="submission" date="2019-09" db="EMBL/GenBank/DDBJ databases">
        <title>Goodfellowia gen. nov., a new genus of the Pseudonocardineae related to Actinoalloteichus, containing Goodfellowia coeruleoviolacea gen. nov., comb. nov. gen. nov., comb. nov.</title>
        <authorList>
            <person name="Labeda D."/>
        </authorList>
    </citation>
    <scope>NUCLEOTIDE SEQUENCE [LARGE SCALE GENOMIC DNA]</scope>
    <source>
        <strain evidence="2 3">AN110305</strain>
    </source>
</reference>
<dbReference type="EMBL" id="VUOB01000093">
    <property type="protein sequence ID" value="KAA2250140.1"/>
    <property type="molecule type" value="Genomic_DNA"/>
</dbReference>
<name>A0A5B2WHC5_9PSEU</name>
<accession>A0A5B2WHC5</accession>
<dbReference type="RefSeq" id="WP_149854958.1">
    <property type="nucleotide sequence ID" value="NZ_VUOB01000093.1"/>
</dbReference>
<evidence type="ECO:0000259" key="1">
    <source>
        <dbReference type="Pfam" id="PF04149"/>
    </source>
</evidence>
<organism evidence="2 3">
    <name type="scientific">Solihabitans fulvus</name>
    <dbReference type="NCBI Taxonomy" id="1892852"/>
    <lineage>
        <taxon>Bacteria</taxon>
        <taxon>Bacillati</taxon>
        <taxon>Actinomycetota</taxon>
        <taxon>Actinomycetes</taxon>
        <taxon>Pseudonocardiales</taxon>
        <taxon>Pseudonocardiaceae</taxon>
        <taxon>Solihabitans</taxon>
    </lineage>
</organism>